<dbReference type="SUPFAM" id="SSF54292">
    <property type="entry name" value="2Fe-2S ferredoxin-like"/>
    <property type="match status" value="1"/>
</dbReference>
<accession>A0ABX3LQX6</accession>
<feature type="domain" description="2Fe-2S ferredoxin-type" evidence="1">
    <location>
        <begin position="2"/>
        <end position="49"/>
    </location>
</feature>
<comment type="caution">
    <text evidence="2">The sequence shown here is derived from an EMBL/GenBank/DDBJ whole genome shotgun (WGS) entry which is preliminary data.</text>
</comment>
<dbReference type="Pfam" id="PF00111">
    <property type="entry name" value="Fer2"/>
    <property type="match status" value="1"/>
</dbReference>
<protein>
    <recommendedName>
        <fullName evidence="1">2Fe-2S ferredoxin-type domain-containing protein</fullName>
    </recommendedName>
</protein>
<name>A0ABX3LQX6_STRAT</name>
<evidence type="ECO:0000313" key="2">
    <source>
        <dbReference type="EMBL" id="OOQ54544.1"/>
    </source>
</evidence>
<keyword evidence="3" id="KW-1185">Reference proteome</keyword>
<evidence type="ECO:0000313" key="3">
    <source>
        <dbReference type="Proteomes" id="UP000190306"/>
    </source>
</evidence>
<dbReference type="InterPro" id="IPR001041">
    <property type="entry name" value="2Fe-2S_ferredoxin-type"/>
</dbReference>
<dbReference type="CDD" id="cd00207">
    <property type="entry name" value="fer2"/>
    <property type="match status" value="1"/>
</dbReference>
<dbReference type="EMBL" id="LHQL01000001">
    <property type="protein sequence ID" value="OOQ54544.1"/>
    <property type="molecule type" value="Genomic_DNA"/>
</dbReference>
<evidence type="ECO:0000259" key="1">
    <source>
        <dbReference type="Pfam" id="PF00111"/>
    </source>
</evidence>
<gene>
    <name evidence="2" type="ORF">AFM16_00150</name>
</gene>
<dbReference type="InterPro" id="IPR036010">
    <property type="entry name" value="2Fe-2S_ferredoxin-like_sf"/>
</dbReference>
<dbReference type="Gene3D" id="3.10.20.30">
    <property type="match status" value="1"/>
</dbReference>
<proteinExistence type="predicted"/>
<dbReference type="Proteomes" id="UP000190306">
    <property type="component" value="Chromosome"/>
</dbReference>
<dbReference type="InterPro" id="IPR012675">
    <property type="entry name" value="Beta-grasp_dom_sf"/>
</dbReference>
<organism evidence="2 3">
    <name type="scientific">Streptomyces antibioticus</name>
    <dbReference type="NCBI Taxonomy" id="1890"/>
    <lineage>
        <taxon>Bacteria</taxon>
        <taxon>Bacillati</taxon>
        <taxon>Actinomycetota</taxon>
        <taxon>Actinomycetes</taxon>
        <taxon>Kitasatosporales</taxon>
        <taxon>Streptomycetaceae</taxon>
        <taxon>Streptomyces</taxon>
    </lineage>
</organism>
<sequence>MGVAMQHSCTVGNCGECMVRLCHGQVTQAEPNCLTEEQKAAGYVPACTRCPLSTLVVDIAPPHPDSPET</sequence>
<reference evidence="2 3" key="1">
    <citation type="submission" date="2015-07" db="EMBL/GenBank/DDBJ databases">
        <title>Draft Genome Sequence of Streptomyces antibioticus, IMRU 3720 reveals insights in the evolution of actinomycin biosynthetic gene clusters in Streptomyces.</title>
        <authorList>
            <person name="Crnovcic I."/>
            <person name="Ruckert C."/>
            <person name="Kalinowksi J."/>
            <person name="Keller U."/>
        </authorList>
    </citation>
    <scope>NUCLEOTIDE SEQUENCE [LARGE SCALE GENOMIC DNA]</scope>
    <source>
        <strain evidence="2 3">DSM 41481</strain>
    </source>
</reference>